<organism evidence="2 3">
    <name type="scientific">Mixta tenebrionis</name>
    <dbReference type="NCBI Taxonomy" id="2562439"/>
    <lineage>
        <taxon>Bacteria</taxon>
        <taxon>Pseudomonadati</taxon>
        <taxon>Pseudomonadota</taxon>
        <taxon>Gammaproteobacteria</taxon>
        <taxon>Enterobacterales</taxon>
        <taxon>Erwiniaceae</taxon>
        <taxon>Mixta</taxon>
    </lineage>
</organism>
<accession>A0A506V9W2</accession>
<dbReference type="Proteomes" id="UP000319523">
    <property type="component" value="Unassembled WGS sequence"/>
</dbReference>
<reference evidence="2 3" key="1">
    <citation type="submission" date="2019-06" db="EMBL/GenBank/DDBJ databases">
        <authorList>
            <person name="Yang Y."/>
        </authorList>
    </citation>
    <scope>NUCLEOTIDE SEQUENCE [LARGE SCALE GENOMIC DNA]</scope>
    <source>
        <strain evidence="2 3">BIT-26</strain>
    </source>
</reference>
<evidence type="ECO:0000313" key="2">
    <source>
        <dbReference type="EMBL" id="TPW42495.1"/>
    </source>
</evidence>
<dbReference type="RefSeq" id="WP_141176163.1">
    <property type="nucleotide sequence ID" value="NZ_JBHUFX010000008.1"/>
</dbReference>
<dbReference type="SUPFAM" id="SSF47336">
    <property type="entry name" value="ACP-like"/>
    <property type="match status" value="1"/>
</dbReference>
<evidence type="ECO:0000313" key="3">
    <source>
        <dbReference type="Proteomes" id="UP000319523"/>
    </source>
</evidence>
<name>A0A506V9W2_9GAMM</name>
<dbReference type="PROSITE" id="PS50075">
    <property type="entry name" value="CARRIER"/>
    <property type="match status" value="1"/>
</dbReference>
<dbReference type="EMBL" id="VHQI01000005">
    <property type="protein sequence ID" value="TPW42495.1"/>
    <property type="molecule type" value="Genomic_DNA"/>
</dbReference>
<proteinExistence type="predicted"/>
<keyword evidence="3" id="KW-1185">Reference proteome</keyword>
<sequence>MSEKIIAIISRVAKKPASELIHHMEDKRLWDSFTHLELILSLEEEFNIMFEPEEISEMITPKLLIQTVEEKIKNES</sequence>
<dbReference type="InterPro" id="IPR036736">
    <property type="entry name" value="ACP-like_sf"/>
</dbReference>
<evidence type="ECO:0000259" key="1">
    <source>
        <dbReference type="PROSITE" id="PS50075"/>
    </source>
</evidence>
<comment type="caution">
    <text evidence="2">The sequence shown here is derived from an EMBL/GenBank/DDBJ whole genome shotgun (WGS) entry which is preliminary data.</text>
</comment>
<dbReference type="InterPro" id="IPR009081">
    <property type="entry name" value="PP-bd_ACP"/>
</dbReference>
<dbReference type="Gene3D" id="1.10.1200.10">
    <property type="entry name" value="ACP-like"/>
    <property type="match status" value="1"/>
</dbReference>
<gene>
    <name evidence="2" type="ORF">FKM52_10755</name>
</gene>
<dbReference type="AlphaFoldDB" id="A0A506V9W2"/>
<feature type="domain" description="Carrier" evidence="1">
    <location>
        <begin position="1"/>
        <end position="72"/>
    </location>
</feature>
<protein>
    <submittedName>
        <fullName evidence="2">Acyl carrier protein</fullName>
    </submittedName>
</protein>